<evidence type="ECO:0000256" key="1">
    <source>
        <dbReference type="SAM" id="SignalP"/>
    </source>
</evidence>
<gene>
    <name evidence="2" type="primary">Necator_chrX.g25196</name>
    <name evidence="2" type="ORF">RB195_025030</name>
</gene>
<protein>
    <recommendedName>
        <fullName evidence="4">Secreted protein</fullName>
    </recommendedName>
</protein>
<dbReference type="Proteomes" id="UP001303046">
    <property type="component" value="Unassembled WGS sequence"/>
</dbReference>
<evidence type="ECO:0000313" key="3">
    <source>
        <dbReference type="Proteomes" id="UP001303046"/>
    </source>
</evidence>
<keyword evidence="1" id="KW-0732">Signal</keyword>
<proteinExistence type="predicted"/>
<sequence length="87" mass="9774">MMRVFLFNLLVAVLFIDIAEPSVDVFPLQRISRSQLALSTLLVPYPRVGKRSTNGTDHQLSAPILHAKRLFATVGKRTYMYAARVGK</sequence>
<keyword evidence="3" id="KW-1185">Reference proteome</keyword>
<feature type="chain" id="PRO_5045594033" description="Secreted protein" evidence="1">
    <location>
        <begin position="22"/>
        <end position="87"/>
    </location>
</feature>
<name>A0ABR1EQN2_NECAM</name>
<evidence type="ECO:0000313" key="2">
    <source>
        <dbReference type="EMBL" id="KAK6764934.1"/>
    </source>
</evidence>
<feature type="signal peptide" evidence="1">
    <location>
        <begin position="1"/>
        <end position="21"/>
    </location>
</feature>
<dbReference type="EMBL" id="JAVFWL010000006">
    <property type="protein sequence ID" value="KAK6764934.1"/>
    <property type="molecule type" value="Genomic_DNA"/>
</dbReference>
<organism evidence="2 3">
    <name type="scientific">Necator americanus</name>
    <name type="common">Human hookworm</name>
    <dbReference type="NCBI Taxonomy" id="51031"/>
    <lineage>
        <taxon>Eukaryota</taxon>
        <taxon>Metazoa</taxon>
        <taxon>Ecdysozoa</taxon>
        <taxon>Nematoda</taxon>
        <taxon>Chromadorea</taxon>
        <taxon>Rhabditida</taxon>
        <taxon>Rhabditina</taxon>
        <taxon>Rhabditomorpha</taxon>
        <taxon>Strongyloidea</taxon>
        <taxon>Ancylostomatidae</taxon>
        <taxon>Bunostominae</taxon>
        <taxon>Necator</taxon>
    </lineage>
</organism>
<accession>A0ABR1EQN2</accession>
<reference evidence="2 3" key="1">
    <citation type="submission" date="2023-08" db="EMBL/GenBank/DDBJ databases">
        <title>A Necator americanus chromosomal reference genome.</title>
        <authorList>
            <person name="Ilik V."/>
            <person name="Petrzelkova K.J."/>
            <person name="Pardy F."/>
            <person name="Fuh T."/>
            <person name="Niatou-Singa F.S."/>
            <person name="Gouil Q."/>
            <person name="Baker L."/>
            <person name="Ritchie M.E."/>
            <person name="Jex A.R."/>
            <person name="Gazzola D."/>
            <person name="Li H."/>
            <person name="Toshio Fujiwara R."/>
            <person name="Zhan B."/>
            <person name="Aroian R.V."/>
            <person name="Pafco B."/>
            <person name="Schwarz E.M."/>
        </authorList>
    </citation>
    <scope>NUCLEOTIDE SEQUENCE [LARGE SCALE GENOMIC DNA]</scope>
    <source>
        <strain evidence="2 3">Aroian</strain>
        <tissue evidence="2">Whole animal</tissue>
    </source>
</reference>
<evidence type="ECO:0008006" key="4">
    <source>
        <dbReference type="Google" id="ProtNLM"/>
    </source>
</evidence>
<comment type="caution">
    <text evidence="2">The sequence shown here is derived from an EMBL/GenBank/DDBJ whole genome shotgun (WGS) entry which is preliminary data.</text>
</comment>